<evidence type="ECO:0000313" key="9">
    <source>
        <dbReference type="Proteomes" id="UP000754883"/>
    </source>
</evidence>
<gene>
    <name evidence="8" type="ORF">CBYS24578_00017112</name>
</gene>
<dbReference type="PANTHER" id="PTHR28280:SF1">
    <property type="entry name" value="SHUTTLING PRE-60S FACTOR ECM1"/>
    <property type="match status" value="1"/>
</dbReference>
<feature type="region of interest" description="Disordered" evidence="7">
    <location>
        <begin position="1"/>
        <end position="182"/>
    </location>
</feature>
<dbReference type="Proteomes" id="UP000754883">
    <property type="component" value="Unassembled WGS sequence"/>
</dbReference>
<dbReference type="OrthoDB" id="5304887at2759"/>
<name>A0A9N9USF2_9HYPO</name>
<feature type="compositionally biased region" description="Basic residues" evidence="7">
    <location>
        <begin position="57"/>
        <end position="74"/>
    </location>
</feature>
<evidence type="ECO:0000256" key="2">
    <source>
        <dbReference type="ARBA" id="ARBA00004496"/>
    </source>
</evidence>
<organism evidence="8 9">
    <name type="scientific">Clonostachys byssicola</name>
    <dbReference type="NCBI Taxonomy" id="160290"/>
    <lineage>
        <taxon>Eukaryota</taxon>
        <taxon>Fungi</taxon>
        <taxon>Dikarya</taxon>
        <taxon>Ascomycota</taxon>
        <taxon>Pezizomycotina</taxon>
        <taxon>Sordariomycetes</taxon>
        <taxon>Hypocreomycetidae</taxon>
        <taxon>Hypocreales</taxon>
        <taxon>Bionectriaceae</taxon>
        <taxon>Clonostachys</taxon>
    </lineage>
</organism>
<feature type="compositionally biased region" description="Basic and acidic residues" evidence="7">
    <location>
        <begin position="84"/>
        <end position="123"/>
    </location>
</feature>
<keyword evidence="4" id="KW-0963">Cytoplasm</keyword>
<dbReference type="InterPro" id="IPR022784">
    <property type="entry name" value="Ribosome_bgen_Alb1"/>
</dbReference>
<proteinExistence type="predicted"/>
<evidence type="ECO:0000256" key="3">
    <source>
        <dbReference type="ARBA" id="ARBA00022448"/>
    </source>
</evidence>
<dbReference type="GO" id="GO:0005737">
    <property type="term" value="C:cytoplasm"/>
    <property type="evidence" value="ECO:0007669"/>
    <property type="project" value="UniProtKB-SubCell"/>
</dbReference>
<dbReference type="Pfam" id="PF09135">
    <property type="entry name" value="Alb1"/>
    <property type="match status" value="1"/>
</dbReference>
<accession>A0A9N9USF2</accession>
<evidence type="ECO:0008006" key="10">
    <source>
        <dbReference type="Google" id="ProtNLM"/>
    </source>
</evidence>
<dbReference type="AlphaFoldDB" id="A0A9N9USF2"/>
<feature type="compositionally biased region" description="Acidic residues" evidence="7">
    <location>
        <begin position="124"/>
        <end position="134"/>
    </location>
</feature>
<dbReference type="PANTHER" id="PTHR28280">
    <property type="entry name" value="SHUTTLING PRE-60S FACTOR ECM1"/>
    <property type="match status" value="1"/>
</dbReference>
<dbReference type="GO" id="GO:0030687">
    <property type="term" value="C:preribosome, large subunit precursor"/>
    <property type="evidence" value="ECO:0007669"/>
    <property type="project" value="TreeGrafter"/>
</dbReference>
<comment type="subcellular location">
    <subcellularLocation>
        <location evidence="2">Cytoplasm</location>
    </subcellularLocation>
    <subcellularLocation>
        <location evidence="1">Nucleus</location>
    </subcellularLocation>
</comment>
<evidence type="ECO:0000256" key="4">
    <source>
        <dbReference type="ARBA" id="ARBA00022490"/>
    </source>
</evidence>
<dbReference type="GO" id="GO:0000055">
    <property type="term" value="P:ribosomal large subunit export from nucleus"/>
    <property type="evidence" value="ECO:0007669"/>
    <property type="project" value="TreeGrafter"/>
</dbReference>
<evidence type="ECO:0000256" key="5">
    <source>
        <dbReference type="ARBA" id="ARBA00022517"/>
    </source>
</evidence>
<evidence type="ECO:0000256" key="1">
    <source>
        <dbReference type="ARBA" id="ARBA00004123"/>
    </source>
</evidence>
<feature type="compositionally biased region" description="Basic residues" evidence="7">
    <location>
        <begin position="1"/>
        <end position="15"/>
    </location>
</feature>
<dbReference type="EMBL" id="CABFNO020001533">
    <property type="protein sequence ID" value="CAG9995053.1"/>
    <property type="molecule type" value="Genomic_DNA"/>
</dbReference>
<evidence type="ECO:0000313" key="8">
    <source>
        <dbReference type="EMBL" id="CAG9995053.1"/>
    </source>
</evidence>
<keyword evidence="6" id="KW-0539">Nucleus</keyword>
<keyword evidence="5" id="KW-0690">Ribosome biogenesis</keyword>
<dbReference type="GO" id="GO:0005730">
    <property type="term" value="C:nucleolus"/>
    <property type="evidence" value="ECO:0007669"/>
    <property type="project" value="TreeGrafter"/>
</dbReference>
<evidence type="ECO:0000256" key="7">
    <source>
        <dbReference type="SAM" id="MobiDB-lite"/>
    </source>
</evidence>
<evidence type="ECO:0000256" key="6">
    <source>
        <dbReference type="ARBA" id="ARBA00023242"/>
    </source>
</evidence>
<protein>
    <recommendedName>
        <fullName evidence="10">Ribosome biogenesis protein Alb1</fullName>
    </recommendedName>
</protein>
<dbReference type="InterPro" id="IPR053278">
    <property type="entry name" value="Pre-60S_factor_ECM1"/>
</dbReference>
<feature type="compositionally biased region" description="Basic and acidic residues" evidence="7">
    <location>
        <begin position="23"/>
        <end position="33"/>
    </location>
</feature>
<reference evidence="8" key="1">
    <citation type="submission" date="2021-10" db="EMBL/GenBank/DDBJ databases">
        <authorList>
            <person name="Piombo E."/>
        </authorList>
    </citation>
    <scope>NUCLEOTIDE SEQUENCE</scope>
</reference>
<keyword evidence="9" id="KW-1185">Reference proteome</keyword>
<sequence>MAKQRTISKHSRAARRAASPTFETDKALKDYKPPARASATRPSVLAIHQSAGIDKKPSKRGRKSQLSSKARRRQERGLQMAEAILERTSAKVEKSKVRGRSVQERSKTWDSINKKALDAKEVQAEDDDDDEPEQDASKTDKDKGWETDEDMDGKQGDAAAESKPETADEGYLAVDADDDVIL</sequence>
<keyword evidence="3" id="KW-0813">Transport</keyword>
<comment type="caution">
    <text evidence="8">The sequence shown here is derived from an EMBL/GenBank/DDBJ whole genome shotgun (WGS) entry which is preliminary data.</text>
</comment>
<feature type="compositionally biased region" description="Basic and acidic residues" evidence="7">
    <location>
        <begin position="135"/>
        <end position="166"/>
    </location>
</feature>